<keyword evidence="6 9" id="KW-0645">Protease</keyword>
<dbReference type="InterPro" id="IPR002468">
    <property type="entry name" value="Pept_M24A_MAP2"/>
</dbReference>
<organism evidence="13 15">
    <name type="scientific">Plasmodiophora brassicae</name>
    <name type="common">Clubroot disease agent</name>
    <dbReference type="NCBI Taxonomy" id="37360"/>
    <lineage>
        <taxon>Eukaryota</taxon>
        <taxon>Sar</taxon>
        <taxon>Rhizaria</taxon>
        <taxon>Endomyxa</taxon>
        <taxon>Phytomyxea</taxon>
        <taxon>Plasmodiophorida</taxon>
        <taxon>Plasmodiophoridae</taxon>
        <taxon>Plasmodiophora</taxon>
    </lineage>
</organism>
<feature type="compositionally biased region" description="Basic residues" evidence="11">
    <location>
        <begin position="46"/>
        <end position="60"/>
    </location>
</feature>
<dbReference type="EMBL" id="OVEO01000011">
    <property type="protein sequence ID" value="SPQ99086.1"/>
    <property type="molecule type" value="Genomic_DNA"/>
</dbReference>
<comment type="cofactor">
    <cofactor evidence="2">
        <name>Mn(2+)</name>
        <dbReference type="ChEBI" id="CHEBI:29035"/>
    </cofactor>
</comment>
<keyword evidence="4 9" id="KW-0031">Aminopeptidase</keyword>
<dbReference type="SUPFAM" id="SSF55920">
    <property type="entry name" value="Creatinase/aminopeptidase"/>
    <property type="match status" value="1"/>
</dbReference>
<evidence type="ECO:0000313" key="13">
    <source>
        <dbReference type="EMBL" id="CEP00050.1"/>
    </source>
</evidence>
<dbReference type="Proteomes" id="UP000290189">
    <property type="component" value="Unassembled WGS sequence"/>
</dbReference>
<dbReference type="OMA" id="ILRYHIH"/>
<comment type="function">
    <text evidence="9 10">Cotranslationally removes the N-terminal methionine from nascent proteins. The N-terminal methionine is often cleaved when the second residue in the primary sequence is small and uncharged (Met-Ala-, Cys, Gly, Pro, Ser, Thr, or Val).</text>
</comment>
<keyword evidence="7 9" id="KW-0479">Metal-binding</keyword>
<dbReference type="PANTHER" id="PTHR45777:SF2">
    <property type="entry name" value="METHIONINE AMINOPEPTIDASE 2"/>
    <property type="match status" value="1"/>
</dbReference>
<dbReference type="PANTHER" id="PTHR45777">
    <property type="entry name" value="METHIONINE AMINOPEPTIDASE 2"/>
    <property type="match status" value="1"/>
</dbReference>
<keyword evidence="5 9" id="KW-0963">Cytoplasm</keyword>
<evidence type="ECO:0000256" key="7">
    <source>
        <dbReference type="ARBA" id="ARBA00022723"/>
    </source>
</evidence>
<evidence type="ECO:0000256" key="10">
    <source>
        <dbReference type="RuleBase" id="RU003653"/>
    </source>
</evidence>
<feature type="compositionally biased region" description="Gly residues" evidence="11">
    <location>
        <begin position="62"/>
        <end position="71"/>
    </location>
</feature>
<keyword evidence="14" id="KW-0496">Mitochondrion</keyword>
<comment type="cofactor">
    <cofactor evidence="3">
        <name>Fe(2+)</name>
        <dbReference type="ChEBI" id="CHEBI:29033"/>
    </cofactor>
</comment>
<dbReference type="GO" id="GO:0070006">
    <property type="term" value="F:metalloaminopeptidase activity"/>
    <property type="evidence" value="ECO:0007669"/>
    <property type="project" value="UniProtKB-UniRule"/>
</dbReference>
<dbReference type="EC" id="3.4.11.18" evidence="9"/>
<dbReference type="SUPFAM" id="SSF46785">
    <property type="entry name" value="Winged helix' DNA-binding domain"/>
    <property type="match status" value="1"/>
</dbReference>
<dbReference type="InterPro" id="IPR050247">
    <property type="entry name" value="Met_Aminopeptidase_Type2"/>
</dbReference>
<dbReference type="InterPro" id="IPR036390">
    <property type="entry name" value="WH_DNA-bd_sf"/>
</dbReference>
<dbReference type="OrthoDB" id="7848262at2759"/>
<feature type="binding site" evidence="9">
    <location>
        <position position="237"/>
    </location>
    <ligand>
        <name>a divalent metal cation</name>
        <dbReference type="ChEBI" id="CHEBI:60240"/>
        <label>1</label>
    </ligand>
</feature>
<dbReference type="Proteomes" id="UP000039324">
    <property type="component" value="Unassembled WGS sequence"/>
</dbReference>
<comment type="catalytic activity">
    <reaction evidence="1 9 10">
        <text>Release of N-terminal amino acids, preferentially methionine, from peptides and arylamides.</text>
        <dbReference type="EC" id="3.4.11.18"/>
    </reaction>
</comment>
<dbReference type="GO" id="GO:0046872">
    <property type="term" value="F:metal ion binding"/>
    <property type="evidence" value="ECO:0007669"/>
    <property type="project" value="UniProtKB-UniRule"/>
</dbReference>
<evidence type="ECO:0000256" key="6">
    <source>
        <dbReference type="ARBA" id="ARBA00022670"/>
    </source>
</evidence>
<dbReference type="Gene3D" id="1.10.10.10">
    <property type="entry name" value="Winged helix-like DNA-binding domain superfamily/Winged helix DNA-binding domain"/>
    <property type="match status" value="1"/>
</dbReference>
<dbReference type="AlphaFoldDB" id="A0A0G4IXK0"/>
<feature type="compositionally biased region" description="Basic and acidic residues" evidence="11">
    <location>
        <begin position="20"/>
        <end position="35"/>
    </location>
</feature>
<comment type="similarity">
    <text evidence="9">Belongs to the peptidase M24A family. Methionine aminopeptidase eukaryotic type 2 subfamily.</text>
</comment>
<name>A0A0G4IXK0_PLABS</name>
<protein>
    <recommendedName>
        <fullName evidence="9">Methionine aminopeptidase 2</fullName>
        <shortName evidence="9">MAP 2</shortName>
        <shortName evidence="9">MetAP 2</shortName>
        <ecNumber evidence="9">3.4.11.18</ecNumber>
    </recommendedName>
    <alternativeName>
        <fullName evidence="9">Peptidase M</fullName>
    </alternativeName>
</protein>
<evidence type="ECO:0000313" key="15">
    <source>
        <dbReference type="Proteomes" id="UP000039324"/>
    </source>
</evidence>
<dbReference type="STRING" id="37360.A0A0G4IXK0"/>
<keyword evidence="15" id="KW-1185">Reference proteome</keyword>
<feature type="binding site" evidence="9">
    <location>
        <position position="434"/>
    </location>
    <ligand>
        <name>a divalent metal cation</name>
        <dbReference type="ChEBI" id="CHEBI:60240"/>
        <label>1</label>
    </ligand>
</feature>
<feature type="binding site" evidence="9">
    <location>
        <position position="314"/>
    </location>
    <ligand>
        <name>substrate</name>
    </ligand>
</feature>
<dbReference type="NCBIfam" id="TIGR00501">
    <property type="entry name" value="met_pdase_II"/>
    <property type="match status" value="1"/>
</dbReference>
<dbReference type="GO" id="GO:0006508">
    <property type="term" value="P:proteolysis"/>
    <property type="evidence" value="ECO:0007669"/>
    <property type="project" value="UniProtKB-KW"/>
</dbReference>
<dbReference type="PROSITE" id="PS01202">
    <property type="entry name" value="MAP_2"/>
    <property type="match status" value="1"/>
</dbReference>
<dbReference type="InterPro" id="IPR001714">
    <property type="entry name" value="Pept_M24_MAP"/>
</dbReference>
<evidence type="ECO:0000256" key="11">
    <source>
        <dbReference type="SAM" id="MobiDB-lite"/>
    </source>
</evidence>
<reference evidence="13 15" key="1">
    <citation type="submission" date="2015-02" db="EMBL/GenBank/DDBJ databases">
        <authorList>
            <person name="Chooi Y.-H."/>
        </authorList>
    </citation>
    <scope>NUCLEOTIDE SEQUENCE [LARGE SCALE GENOMIC DNA]</scope>
    <source>
        <strain evidence="13">E3</strain>
    </source>
</reference>
<dbReference type="InterPro" id="IPR036388">
    <property type="entry name" value="WH-like_DNA-bd_sf"/>
</dbReference>
<evidence type="ECO:0000256" key="9">
    <source>
        <dbReference type="HAMAP-Rule" id="MF_03175"/>
    </source>
</evidence>
<feature type="binding site" evidence="9">
    <location>
        <position position="206"/>
    </location>
    <ligand>
        <name>substrate</name>
    </ligand>
</feature>
<evidence type="ECO:0000259" key="12">
    <source>
        <dbReference type="Pfam" id="PF00557"/>
    </source>
</evidence>
<accession>A0A0G4IXK0</accession>
<evidence type="ECO:0000256" key="8">
    <source>
        <dbReference type="ARBA" id="ARBA00022801"/>
    </source>
</evidence>
<evidence type="ECO:0000256" key="5">
    <source>
        <dbReference type="ARBA" id="ARBA00022490"/>
    </source>
</evidence>
<dbReference type="CDD" id="cd01088">
    <property type="entry name" value="MetAP2"/>
    <property type="match status" value="1"/>
</dbReference>
<feature type="domain" description="Peptidase M24" evidence="12">
    <location>
        <begin position="141"/>
        <end position="347"/>
    </location>
</feature>
<evidence type="ECO:0000313" key="16">
    <source>
        <dbReference type="Proteomes" id="UP000290189"/>
    </source>
</evidence>
<dbReference type="FunFam" id="1.10.10.10:FF:000370">
    <property type="entry name" value="Methionine aminopeptidase 2"/>
    <property type="match status" value="1"/>
</dbReference>
<feature type="binding site" evidence="9">
    <location>
        <position position="237"/>
    </location>
    <ligand>
        <name>a divalent metal cation</name>
        <dbReference type="ChEBI" id="CHEBI:60240"/>
        <label>2</label>
        <note>catalytic</note>
    </ligand>
</feature>
<sequence>MTAAGQDGVQGDLAQLSLSPKDRDDQQRQSAHESDPAEADATPAASKKKRNRKRGARKKGGAAAGESGGATPGPTTTPAGVATGADATDDVWPPTRPLASLPAYRSGHFPVGELLDYADTGRRTRPELIMREDTQQQIYEDLREAAEVHRQVRRHAQRVIKPGMSMIEICQIIETGTRALLGARPGDLSRGWGFPTGCSLNHVAAHYTPNYGDKTVLSAKDVMKIDFGTHINGRIIDSAFTMTFDPVYDDLLAAVKDATDTGVKVAGIDVALGEIGAAIQEVMESYEVTIDGKTYQVKAIRNLNGHSIEPYVIHAGKSVPIVKGGERTRMEEGECYAIETFGSTGKGYVNEDLECSHYMKDPHVSFVPLRSAKARALLAHIDKHYSTLAFCRRWLDDAGQDKHLMALKQLVDAGIVRPCPPLCDVKGSFTAQYEHTIYLKPTCKEVLTRGDDY</sequence>
<dbReference type="InterPro" id="IPR018349">
    <property type="entry name" value="Pept_M24A_MAP2_BS"/>
</dbReference>
<dbReference type="Pfam" id="PF00557">
    <property type="entry name" value="Peptidase_M24"/>
    <property type="match status" value="1"/>
</dbReference>
<feature type="binding site" evidence="9">
    <location>
        <position position="226"/>
    </location>
    <ligand>
        <name>a divalent metal cation</name>
        <dbReference type="ChEBI" id="CHEBI:60240"/>
        <label>1</label>
    </ligand>
</feature>
<feature type="binding site" evidence="9">
    <location>
        <position position="306"/>
    </location>
    <ligand>
        <name>a divalent metal cation</name>
        <dbReference type="ChEBI" id="CHEBI:60240"/>
        <label>2</label>
        <note>catalytic</note>
    </ligand>
</feature>
<evidence type="ECO:0000256" key="1">
    <source>
        <dbReference type="ARBA" id="ARBA00000294"/>
    </source>
</evidence>
<evidence type="ECO:0000313" key="14">
    <source>
        <dbReference type="EMBL" id="SPQ99086.1"/>
    </source>
</evidence>
<dbReference type="GO" id="GO:0004239">
    <property type="term" value="F:initiator methionyl aminopeptidase activity"/>
    <property type="evidence" value="ECO:0007669"/>
    <property type="project" value="UniProtKB-UniRule"/>
</dbReference>
<feature type="compositionally biased region" description="Low complexity" evidence="11">
    <location>
        <begin position="72"/>
        <end position="86"/>
    </location>
</feature>
<geneLocation type="mitochondrion" evidence="14"/>
<comment type="cofactor">
    <cofactor evidence="9">
        <name>Co(2+)</name>
        <dbReference type="ChEBI" id="CHEBI:48828"/>
    </cofactor>
    <cofactor evidence="9">
        <name>Zn(2+)</name>
        <dbReference type="ChEBI" id="CHEBI:29105"/>
    </cofactor>
    <cofactor evidence="9">
        <name>Mn(2+)</name>
        <dbReference type="ChEBI" id="CHEBI:29035"/>
    </cofactor>
    <cofactor evidence="9">
        <name>Fe(2+)</name>
        <dbReference type="ChEBI" id="CHEBI:29033"/>
    </cofactor>
    <text evidence="9">Binds 2 divalent metal cations per subunit. Has a high-affinity and a low affinity metal-binding site. The true nature of the physiological cofactor is under debate. The enzyme is active with cobalt, zinc, manganese or divalent iron ions. Most likely, methionine aminopeptidases function as mononuclear Fe(2+)-metalloproteases under physiological conditions, and the catalytically relevant metal-binding site has been assigned to the histidine-containing high-affinity site.</text>
</comment>
<dbReference type="PRINTS" id="PR00599">
    <property type="entry name" value="MAPEPTIDASE"/>
</dbReference>
<comment type="subcellular location">
    <subcellularLocation>
        <location evidence="9">Cytoplasm</location>
    </subcellularLocation>
</comment>
<dbReference type="GO" id="GO:0005737">
    <property type="term" value="C:cytoplasm"/>
    <property type="evidence" value="ECO:0007669"/>
    <property type="project" value="UniProtKB-SubCell"/>
</dbReference>
<reference evidence="14 16" key="2">
    <citation type="submission" date="2018-03" db="EMBL/GenBank/DDBJ databases">
        <authorList>
            <person name="Fogelqvist J."/>
        </authorList>
    </citation>
    <scope>NUCLEOTIDE SEQUENCE [LARGE SCALE GENOMIC DNA]</scope>
</reference>
<dbReference type="InterPro" id="IPR036005">
    <property type="entry name" value="Creatinase/aminopeptidase-like"/>
</dbReference>
<dbReference type="HAMAP" id="MF_03175">
    <property type="entry name" value="MetAP_2_euk"/>
    <property type="match status" value="1"/>
</dbReference>
<feature type="binding site" evidence="9">
    <location>
        <position position="339"/>
    </location>
    <ligand>
        <name>a divalent metal cation</name>
        <dbReference type="ChEBI" id="CHEBI:60240"/>
        <label>2</label>
        <note>catalytic</note>
    </ligand>
</feature>
<gene>
    <name evidence="13" type="ORF">PBRA_007784</name>
    <name evidence="14" type="ORF">PLBR_LOCUS6301</name>
</gene>
<evidence type="ECO:0000256" key="3">
    <source>
        <dbReference type="ARBA" id="ARBA00001954"/>
    </source>
</evidence>
<dbReference type="Gene3D" id="3.90.230.10">
    <property type="entry name" value="Creatinase/methionine aminopeptidase superfamily"/>
    <property type="match status" value="1"/>
</dbReference>
<evidence type="ECO:0000256" key="2">
    <source>
        <dbReference type="ARBA" id="ARBA00001936"/>
    </source>
</evidence>
<evidence type="ECO:0000256" key="4">
    <source>
        <dbReference type="ARBA" id="ARBA00022438"/>
    </source>
</evidence>
<feature type="region of interest" description="Disordered" evidence="11">
    <location>
        <begin position="1"/>
        <end position="105"/>
    </location>
</feature>
<keyword evidence="8 9" id="KW-0378">Hydrolase</keyword>
<feature type="binding site" evidence="9">
    <location>
        <position position="434"/>
    </location>
    <ligand>
        <name>a divalent metal cation</name>
        <dbReference type="ChEBI" id="CHEBI:60240"/>
        <label>2</label>
        <note>catalytic</note>
    </ligand>
</feature>
<dbReference type="InterPro" id="IPR000994">
    <property type="entry name" value="Pept_M24"/>
</dbReference>
<dbReference type="EMBL" id="CDSF01000096">
    <property type="protein sequence ID" value="CEP00050.1"/>
    <property type="molecule type" value="Genomic_DNA"/>
</dbReference>
<proteinExistence type="inferred from homology"/>